<evidence type="ECO:0000256" key="7">
    <source>
        <dbReference type="RuleBase" id="RU004466"/>
    </source>
</evidence>
<comment type="similarity">
    <text evidence="2 7">Belongs to the FPP/GGPP synthase family.</text>
</comment>
<dbReference type="PROSITE" id="PS00723">
    <property type="entry name" value="POLYPRENYL_SYNTHASE_1"/>
    <property type="match status" value="1"/>
</dbReference>
<evidence type="ECO:0000256" key="5">
    <source>
        <dbReference type="ARBA" id="ARBA00022842"/>
    </source>
</evidence>
<geneLocation type="plastid" evidence="8"/>
<dbReference type="GO" id="GO:0008299">
    <property type="term" value="P:isoprenoid biosynthetic process"/>
    <property type="evidence" value="ECO:0007669"/>
    <property type="project" value="UniProtKB-KW"/>
</dbReference>
<name>A0A4D6WJ45_9FLOR</name>
<dbReference type="SFLD" id="SFLDS00005">
    <property type="entry name" value="Isoprenoid_Synthase_Type_I"/>
    <property type="match status" value="1"/>
</dbReference>
<dbReference type="Pfam" id="PF00348">
    <property type="entry name" value="polyprenyl_synt"/>
    <property type="match status" value="1"/>
</dbReference>
<dbReference type="InterPro" id="IPR008949">
    <property type="entry name" value="Isoprenoid_synthase_dom_sf"/>
</dbReference>
<reference evidence="8" key="2">
    <citation type="submission" date="2019-04" db="EMBL/GenBank/DDBJ databases">
        <authorList>
            <person name="Pasella M."/>
        </authorList>
    </citation>
    <scope>NUCLEOTIDE SEQUENCE</scope>
    <source>
        <strain evidence="8">PD2956</strain>
    </source>
</reference>
<gene>
    <name evidence="8" type="primary">preA</name>
</gene>
<proteinExistence type="inferred from homology"/>
<dbReference type="InterPro" id="IPR000092">
    <property type="entry name" value="Polyprenyl_synt"/>
</dbReference>
<keyword evidence="3 7" id="KW-0808">Transferase</keyword>
<dbReference type="NCBIfam" id="TIGR02749">
    <property type="entry name" value="prenyl_cyano"/>
    <property type="match status" value="1"/>
</dbReference>
<keyword evidence="4" id="KW-0479">Metal-binding</keyword>
<dbReference type="EMBL" id="MK814608">
    <property type="protein sequence ID" value="QCI03999.1"/>
    <property type="molecule type" value="Genomic_DNA"/>
</dbReference>
<organism evidence="8">
    <name type="scientific">Antithamnionella ternifolia</name>
    <dbReference type="NCBI Taxonomy" id="207919"/>
    <lineage>
        <taxon>Eukaryota</taxon>
        <taxon>Rhodophyta</taxon>
        <taxon>Florideophyceae</taxon>
        <taxon>Rhodymeniophycidae</taxon>
        <taxon>Ceramiales</taxon>
        <taxon>Ceramiaceae</taxon>
        <taxon>Antithamnionella</taxon>
    </lineage>
</organism>
<protein>
    <submittedName>
        <fullName evidence="8">Prenyl transferase</fullName>
    </submittedName>
</protein>
<dbReference type="GO" id="GO:0004659">
    <property type="term" value="F:prenyltransferase activity"/>
    <property type="evidence" value="ECO:0007669"/>
    <property type="project" value="InterPro"/>
</dbReference>
<reference evidence="8" key="1">
    <citation type="journal article" date="2019" name="Mol. Phylogenet. Evol.">
        <title>Morphological evolution and classification of the red algal order Ceramiales inferred using plastid phylogenomics.</title>
        <authorList>
            <person name="Diaz-Tapia P."/>
            <person name="Pasella M.M."/>
            <person name="Verbruggen H."/>
            <person name="Maggs C.A."/>
        </authorList>
    </citation>
    <scope>NUCLEOTIDE SEQUENCE</scope>
    <source>
        <strain evidence="8">PD2956</strain>
    </source>
</reference>
<evidence type="ECO:0000313" key="8">
    <source>
        <dbReference type="EMBL" id="QCI03999.1"/>
    </source>
</evidence>
<evidence type="ECO:0000256" key="3">
    <source>
        <dbReference type="ARBA" id="ARBA00022679"/>
    </source>
</evidence>
<dbReference type="SUPFAM" id="SSF48576">
    <property type="entry name" value="Terpenoid synthases"/>
    <property type="match status" value="1"/>
</dbReference>
<dbReference type="GO" id="GO:1901663">
    <property type="term" value="P:quinone biosynthetic process"/>
    <property type="evidence" value="ECO:0007669"/>
    <property type="project" value="UniProtKB-ARBA"/>
</dbReference>
<keyword evidence="5" id="KW-0460">Magnesium</keyword>
<sequence>MLENNQLFEPINNDLIILNNNLKKMVGAKHPILYAAAEHLFNAAGKRIRPAIVLLVSKVTRENNNYNNILDEHKRLAEITEIIHTASLVHDDVIDDCETRRGVNTVHNKFNTKIAVLAGDFLFAQSSWYLANLNNIEVVKTICKVITDFAEGEVRQSITSFDHTISINDYIEKSFYKTASLIAASCQGAVMLDNCDKILQKKFYLYGKHLGLAFQIIDDILDITSSSNILGKPAGSDIKNGNLTAPLIFALEEYPQLYLLINREFQNNEDIDEVINTIKSTKGLQKAKDLAEEHIQVALRIIHQISPSEATKTLLLINNYIINRLN</sequence>
<evidence type="ECO:0000256" key="6">
    <source>
        <dbReference type="ARBA" id="ARBA00023229"/>
    </source>
</evidence>
<dbReference type="Gene3D" id="1.10.600.10">
    <property type="entry name" value="Farnesyl Diphosphate Synthase"/>
    <property type="match status" value="1"/>
</dbReference>
<dbReference type="CDD" id="cd00685">
    <property type="entry name" value="Trans_IPPS_HT"/>
    <property type="match status" value="1"/>
</dbReference>
<keyword evidence="6" id="KW-0414">Isoprene biosynthesis</keyword>
<keyword evidence="8" id="KW-0934">Plastid</keyword>
<evidence type="ECO:0000256" key="4">
    <source>
        <dbReference type="ARBA" id="ARBA00022723"/>
    </source>
</evidence>
<dbReference type="PANTHER" id="PTHR12001">
    <property type="entry name" value="GERANYLGERANYL PYROPHOSPHATE SYNTHASE"/>
    <property type="match status" value="1"/>
</dbReference>
<dbReference type="GO" id="GO:0046872">
    <property type="term" value="F:metal ion binding"/>
    <property type="evidence" value="ECO:0007669"/>
    <property type="project" value="UniProtKB-KW"/>
</dbReference>
<comment type="cofactor">
    <cofactor evidence="1">
        <name>Mg(2+)</name>
        <dbReference type="ChEBI" id="CHEBI:18420"/>
    </cofactor>
</comment>
<dbReference type="PROSITE" id="PS00444">
    <property type="entry name" value="POLYPRENYL_SYNTHASE_2"/>
    <property type="match status" value="1"/>
</dbReference>
<evidence type="ECO:0000256" key="2">
    <source>
        <dbReference type="ARBA" id="ARBA00006706"/>
    </source>
</evidence>
<dbReference type="AlphaFoldDB" id="A0A4D6WJ45"/>
<accession>A0A4D6WJ45</accession>
<dbReference type="InterPro" id="IPR033749">
    <property type="entry name" value="Polyprenyl_synt_CS"/>
</dbReference>
<evidence type="ECO:0000256" key="1">
    <source>
        <dbReference type="ARBA" id="ARBA00001946"/>
    </source>
</evidence>
<dbReference type="PANTHER" id="PTHR12001:SF69">
    <property type="entry name" value="ALL TRANS-POLYPRENYL-DIPHOSPHATE SYNTHASE PDSS1"/>
    <property type="match status" value="1"/>
</dbReference>